<evidence type="ECO:0000313" key="4">
    <source>
        <dbReference type="Proteomes" id="UP001626550"/>
    </source>
</evidence>
<dbReference type="PANTHER" id="PTHR12490:SF4">
    <property type="entry name" value="GSK3B-INTERACTING PROTEIN"/>
    <property type="match status" value="1"/>
</dbReference>
<proteinExistence type="inferred from homology"/>
<dbReference type="Gene3D" id="3.30.2280.10">
    <property type="entry name" value="Hypothetical protein (hspc210)"/>
    <property type="match status" value="1"/>
</dbReference>
<sequence>MENAEEQELCTTEAQAAMEELKKISGVKQVEIANNLPFTQVQAYLNIITIEDKTMCVEVCPSGWRKVSDKFGQVSIDKPVSCTDVETMYYETINCLLSAHSDAFKTKFAEALTESLTKIAQEENQ</sequence>
<dbReference type="PANTHER" id="PTHR12490">
    <property type="entry name" value="GSK3B-INTERACTING PROTEIN"/>
    <property type="match status" value="1"/>
</dbReference>
<evidence type="ECO:0000313" key="3">
    <source>
        <dbReference type="EMBL" id="KAL3317426.1"/>
    </source>
</evidence>
<dbReference type="InterPro" id="IPR007967">
    <property type="entry name" value="GSKIP_dom"/>
</dbReference>
<evidence type="ECO:0000256" key="1">
    <source>
        <dbReference type="ARBA" id="ARBA00009571"/>
    </source>
</evidence>
<dbReference type="Pfam" id="PF05303">
    <property type="entry name" value="GSKIP_dom"/>
    <property type="match status" value="1"/>
</dbReference>
<dbReference type="Proteomes" id="UP001626550">
    <property type="component" value="Unassembled WGS sequence"/>
</dbReference>
<dbReference type="InterPro" id="IPR023231">
    <property type="entry name" value="GSKIP_dom_sf"/>
</dbReference>
<dbReference type="AlphaFoldDB" id="A0ABD2QF92"/>
<reference evidence="3 4" key="1">
    <citation type="submission" date="2024-11" db="EMBL/GenBank/DDBJ databases">
        <title>Adaptive evolution of stress response genes in parasites aligns with host niche diversity.</title>
        <authorList>
            <person name="Hahn C."/>
            <person name="Resl P."/>
        </authorList>
    </citation>
    <scope>NUCLEOTIDE SEQUENCE [LARGE SCALE GENOMIC DNA]</scope>
    <source>
        <strain evidence="3">EGGRZ-B1_66</strain>
        <tissue evidence="3">Body</tissue>
    </source>
</reference>
<accession>A0ABD2QF92</accession>
<dbReference type="SUPFAM" id="SSF103107">
    <property type="entry name" value="Hypothetical protein c14orf129, hspc210"/>
    <property type="match status" value="1"/>
</dbReference>
<evidence type="ECO:0000259" key="2">
    <source>
        <dbReference type="Pfam" id="PF05303"/>
    </source>
</evidence>
<name>A0ABD2QF92_9PLAT</name>
<organism evidence="3 4">
    <name type="scientific">Cichlidogyrus casuarinus</name>
    <dbReference type="NCBI Taxonomy" id="1844966"/>
    <lineage>
        <taxon>Eukaryota</taxon>
        <taxon>Metazoa</taxon>
        <taxon>Spiralia</taxon>
        <taxon>Lophotrochozoa</taxon>
        <taxon>Platyhelminthes</taxon>
        <taxon>Monogenea</taxon>
        <taxon>Monopisthocotylea</taxon>
        <taxon>Dactylogyridea</taxon>
        <taxon>Ancyrocephalidae</taxon>
        <taxon>Cichlidogyrus</taxon>
    </lineage>
</organism>
<dbReference type="InterPro" id="IPR037395">
    <property type="entry name" value="GSKIP"/>
</dbReference>
<comment type="similarity">
    <text evidence="1">Belongs to the GSKIP family.</text>
</comment>
<keyword evidence="4" id="KW-1185">Reference proteome</keyword>
<feature type="domain" description="GSKIP" evidence="2">
    <location>
        <begin position="11"/>
        <end position="118"/>
    </location>
</feature>
<gene>
    <name evidence="3" type="ORF">Ciccas_003916</name>
</gene>
<protein>
    <recommendedName>
        <fullName evidence="2">GSKIP domain-containing protein</fullName>
    </recommendedName>
</protein>
<dbReference type="EMBL" id="JBJKFK010000384">
    <property type="protein sequence ID" value="KAL3317426.1"/>
    <property type="molecule type" value="Genomic_DNA"/>
</dbReference>
<comment type="caution">
    <text evidence="3">The sequence shown here is derived from an EMBL/GenBank/DDBJ whole genome shotgun (WGS) entry which is preliminary data.</text>
</comment>